<dbReference type="PANTHER" id="PTHR33392">
    <property type="entry name" value="POLYISOPRENYL-TEICHOIC ACID--PEPTIDOGLYCAN TEICHOIC ACID TRANSFERASE TAGU"/>
    <property type="match status" value="1"/>
</dbReference>
<dbReference type="Pfam" id="PF03816">
    <property type="entry name" value="LytR_cpsA_psr"/>
    <property type="match status" value="1"/>
</dbReference>
<reference evidence="5" key="1">
    <citation type="submission" date="2019-08" db="EMBL/GenBank/DDBJ databases">
        <title>Complete genome sequence of a mangrove-derived Streptomyces xiamenensis.</title>
        <authorList>
            <person name="Xu J."/>
        </authorList>
    </citation>
    <scope>NUCLEOTIDE SEQUENCE</scope>
    <source>
        <strain evidence="5">318</strain>
    </source>
</reference>
<gene>
    <name evidence="5" type="ORF">SXIM_41290</name>
</gene>
<feature type="region of interest" description="Disordered" evidence="2">
    <location>
        <begin position="335"/>
        <end position="373"/>
    </location>
</feature>
<feature type="compositionally biased region" description="Basic and acidic residues" evidence="2">
    <location>
        <begin position="335"/>
        <end position="354"/>
    </location>
</feature>
<dbReference type="AlphaFoldDB" id="A0A0F7FZF7"/>
<evidence type="ECO:0000256" key="1">
    <source>
        <dbReference type="ARBA" id="ARBA00006068"/>
    </source>
</evidence>
<dbReference type="PANTHER" id="PTHR33392:SF6">
    <property type="entry name" value="POLYISOPRENYL-TEICHOIC ACID--PEPTIDOGLYCAN TEICHOIC ACID TRANSFERASE TAGU"/>
    <property type="match status" value="1"/>
</dbReference>
<dbReference type="InterPro" id="IPR004474">
    <property type="entry name" value="LytR_CpsA_psr"/>
</dbReference>
<evidence type="ECO:0000313" key="6">
    <source>
        <dbReference type="Proteomes" id="UP000034034"/>
    </source>
</evidence>
<dbReference type="RefSeq" id="WP_046724834.1">
    <property type="nucleotide sequence ID" value="NZ_CP009922.3"/>
</dbReference>
<keyword evidence="3" id="KW-1133">Transmembrane helix</keyword>
<dbReference type="Proteomes" id="UP000034034">
    <property type="component" value="Chromosome"/>
</dbReference>
<evidence type="ECO:0000313" key="5">
    <source>
        <dbReference type="EMBL" id="AKG45513.1"/>
    </source>
</evidence>
<comment type="similarity">
    <text evidence="1">Belongs to the LytR/CpsA/Psr (LCP) family.</text>
</comment>
<dbReference type="Gene3D" id="3.40.630.190">
    <property type="entry name" value="LCP protein"/>
    <property type="match status" value="1"/>
</dbReference>
<evidence type="ECO:0000256" key="2">
    <source>
        <dbReference type="SAM" id="MobiDB-lite"/>
    </source>
</evidence>
<dbReference type="HOGENOM" id="CLU_016455_0_0_11"/>
<dbReference type="KEGG" id="sxi:SXIM_41290"/>
<evidence type="ECO:0000259" key="4">
    <source>
        <dbReference type="Pfam" id="PF03816"/>
    </source>
</evidence>
<keyword evidence="3" id="KW-0812">Transmembrane</keyword>
<feature type="domain" description="Cell envelope-related transcriptional attenuator" evidence="4">
    <location>
        <begin position="103"/>
        <end position="258"/>
    </location>
</feature>
<accession>A0A0F7FZF7</accession>
<name>A0A0F7FZF7_9ACTN</name>
<protein>
    <submittedName>
        <fullName evidence="5">Transcriptional regulator</fullName>
    </submittedName>
</protein>
<keyword evidence="6" id="KW-1185">Reference proteome</keyword>
<dbReference type="STRING" id="408015.SXIM_41290"/>
<sequence length="373" mass="39277">MADDSADDALPPGASALTARTRRARRRLRVAALTTAAALTLTAAAGVALYVKFDGNIAGLDIDSALGGDRPEDAPHGSLDILVLGSDSRAGGNGVYGSEDGARADTAMIVHINEEHDAATVVSIPRDTLVTRPACDRADGTTAPEAPRTMYNEAYEIGGPACAVKTTESLTGIRMDHYIEIDFKGFEKIIDTLGGVEITTREDLRDPDSRLDLAAGTHTLDGAQALALVRTRHAIGDGSDLGRIRLQHTFVRALAEQVGSIGLFGNPKKLYDLADAATSSLTTDSALASVSELTGLARTLKNIGPDQLDMITLPIAHDEHDPNRVVPLSPQGERLWEALRRDEPVPEAAREGSAADRQQPGAEVTPGTPEGGE</sequence>
<dbReference type="EMBL" id="CP009922">
    <property type="protein sequence ID" value="AKG45513.1"/>
    <property type="molecule type" value="Genomic_DNA"/>
</dbReference>
<evidence type="ECO:0000256" key="3">
    <source>
        <dbReference type="SAM" id="Phobius"/>
    </source>
</evidence>
<organism evidence="5 6">
    <name type="scientific">Streptomyces xiamenensis</name>
    <dbReference type="NCBI Taxonomy" id="408015"/>
    <lineage>
        <taxon>Bacteria</taxon>
        <taxon>Bacillati</taxon>
        <taxon>Actinomycetota</taxon>
        <taxon>Actinomycetes</taxon>
        <taxon>Kitasatosporales</taxon>
        <taxon>Streptomycetaceae</taxon>
        <taxon>Streptomyces</taxon>
    </lineage>
</organism>
<dbReference type="PATRIC" id="fig|408015.6.peg.4184"/>
<proteinExistence type="inferred from homology"/>
<keyword evidence="3" id="KW-0472">Membrane</keyword>
<feature type="transmembrane region" description="Helical" evidence="3">
    <location>
        <begin position="30"/>
        <end position="51"/>
    </location>
</feature>
<dbReference type="InterPro" id="IPR050922">
    <property type="entry name" value="LytR/CpsA/Psr_CW_biosynth"/>
</dbReference>
<dbReference type="NCBIfam" id="TIGR00350">
    <property type="entry name" value="lytR_cpsA_psr"/>
    <property type="match status" value="1"/>
</dbReference>